<dbReference type="InterPro" id="IPR012340">
    <property type="entry name" value="NA-bd_OB-fold"/>
</dbReference>
<dbReference type="RefSeq" id="WP_006783444.1">
    <property type="nucleotide sequence ID" value="NZ_CABJBH010000012.1"/>
</dbReference>
<dbReference type="Pfam" id="PF01938">
    <property type="entry name" value="TRAM"/>
    <property type="match status" value="1"/>
</dbReference>
<protein>
    <submittedName>
        <fullName evidence="3">23S rRNA (Uracil(1939)-C(5))-methyltransferase RlmD</fullName>
        <ecNumber evidence="3">2.1.1.190</ecNumber>
    </submittedName>
</protein>
<evidence type="ECO:0000313" key="3">
    <source>
        <dbReference type="EMBL" id="MTK21763.1"/>
    </source>
</evidence>
<keyword evidence="1 3" id="KW-0808">Transferase</keyword>
<dbReference type="InterPro" id="IPR010280">
    <property type="entry name" value="U5_MeTrfase_fam"/>
</dbReference>
<feature type="active site" evidence="2">
    <location>
        <position position="414"/>
    </location>
</feature>
<dbReference type="GeneID" id="60057558"/>
<dbReference type="FunFam" id="3.40.50.150:FF:000009">
    <property type="entry name" value="23S rRNA (Uracil(1939)-C(5))-methyltransferase RlmD"/>
    <property type="match status" value="1"/>
</dbReference>
<dbReference type="SUPFAM" id="SSF50249">
    <property type="entry name" value="Nucleic acid-binding proteins"/>
    <property type="match status" value="1"/>
</dbReference>
<evidence type="ECO:0000256" key="1">
    <source>
        <dbReference type="PROSITE-ProRule" id="PRU01024"/>
    </source>
</evidence>
<dbReference type="Gene3D" id="3.40.50.150">
    <property type="entry name" value="Vaccinia Virus protein VP39"/>
    <property type="match status" value="1"/>
</dbReference>
<gene>
    <name evidence="3" type="primary">rlmD</name>
    <name evidence="3" type="ORF">GMA92_10065</name>
</gene>
<dbReference type="InterPro" id="IPR030391">
    <property type="entry name" value="MeTrfase_TrmA_CS"/>
</dbReference>
<sequence length="468" mass="53083">MNMSPLKVGQEFLVTIKRIGINGEGIGYYKKQAVFIPGTLVGEEVVATCTRVAGGYAEAELVRVKKKSRHRCQPACEVYGQCGGCQLQHMTYPEQLRIKRDAIWQAVERYTNLDPEELDIRPTMGMDNPYNYRNRAQMPVGYDEDGVMVGFYSMNSRELVNVTDCEVQYEEINKVVNHAVDLLDDYKVFAYAPKTKKGTARHIVVRRGYRTGEIQVTFVLANKDFKKMYSLALDLMKYCPEVKSVYVNYNSDDTHEIFGPDMIKVAGEDFITDRLGKFKFNLSPRAFYQLNPEQTVKLYNQVKYAASLTGTEKVVDAYCGVGTIGQWVADQASEVRGVDITRAAIIDAKANAKLNNIDNTYYAVGKAESIVPKWANEGFKPDVVIVDPPRTGMGPELIEMLKRVQPKRIVYVSCNPSTLAKNLKELTKKYRVDYIQPIDMFPQTSHVEAVVRLTRMDKSEKVKKDSRR</sequence>
<keyword evidence="1 3" id="KW-0489">Methyltransferase</keyword>
<dbReference type="AlphaFoldDB" id="A0A173SWE2"/>
<dbReference type="InterPro" id="IPR030390">
    <property type="entry name" value="MeTrfase_TrmA_AS"/>
</dbReference>
<evidence type="ECO:0000313" key="4">
    <source>
        <dbReference type="Proteomes" id="UP000487649"/>
    </source>
</evidence>
<dbReference type="OrthoDB" id="9804590at2"/>
<feature type="binding site" evidence="1">
    <location>
        <position position="289"/>
    </location>
    <ligand>
        <name>S-adenosyl-L-methionine</name>
        <dbReference type="ChEBI" id="CHEBI:59789"/>
    </ligand>
</feature>
<proteinExistence type="inferred from homology"/>
<dbReference type="InterPro" id="IPR002792">
    <property type="entry name" value="TRAM_dom"/>
</dbReference>
<comment type="caution">
    <text evidence="3">The sequence shown here is derived from an EMBL/GenBank/DDBJ whole genome shotgun (WGS) entry which is preliminary data.</text>
</comment>
<feature type="binding site" evidence="1">
    <location>
        <position position="318"/>
    </location>
    <ligand>
        <name>S-adenosyl-L-methionine</name>
        <dbReference type="ChEBI" id="CHEBI:59789"/>
    </ligand>
</feature>
<dbReference type="EMBL" id="WMQE01000022">
    <property type="protein sequence ID" value="MTK21763.1"/>
    <property type="molecule type" value="Genomic_DNA"/>
</dbReference>
<dbReference type="PROSITE" id="PS51687">
    <property type="entry name" value="SAM_MT_RNA_M5U"/>
    <property type="match status" value="1"/>
</dbReference>
<dbReference type="Gene3D" id="2.40.50.140">
    <property type="entry name" value="Nucleic acid-binding proteins"/>
    <property type="match status" value="1"/>
</dbReference>
<dbReference type="CDD" id="cd02440">
    <property type="entry name" value="AdoMet_MTases"/>
    <property type="match status" value="1"/>
</dbReference>
<dbReference type="PANTHER" id="PTHR11061">
    <property type="entry name" value="RNA M5U METHYLTRANSFERASE"/>
    <property type="match status" value="1"/>
</dbReference>
<dbReference type="Proteomes" id="UP000487649">
    <property type="component" value="Unassembled WGS sequence"/>
</dbReference>
<feature type="binding site" evidence="1">
    <location>
        <position position="339"/>
    </location>
    <ligand>
        <name>S-adenosyl-L-methionine</name>
        <dbReference type="ChEBI" id="CHEBI:59789"/>
    </ligand>
</feature>
<dbReference type="PROSITE" id="PS01231">
    <property type="entry name" value="TRMA_2"/>
    <property type="match status" value="1"/>
</dbReference>
<dbReference type="GO" id="GO:0070041">
    <property type="term" value="F:rRNA (uridine-C5-)-methyltransferase activity"/>
    <property type="evidence" value="ECO:0007669"/>
    <property type="project" value="TreeGrafter"/>
</dbReference>
<organism evidence="3 4">
    <name type="scientific">Turicibacter sanguinis</name>
    <dbReference type="NCBI Taxonomy" id="154288"/>
    <lineage>
        <taxon>Bacteria</taxon>
        <taxon>Bacillati</taxon>
        <taxon>Bacillota</taxon>
        <taxon>Erysipelotrichia</taxon>
        <taxon>Erysipelotrichales</taxon>
        <taxon>Turicibacteraceae</taxon>
        <taxon>Turicibacter</taxon>
    </lineage>
</organism>
<keyword evidence="1" id="KW-0949">S-adenosyl-L-methionine</keyword>
<dbReference type="EC" id="2.1.1.190" evidence="3"/>
<dbReference type="PANTHER" id="PTHR11061:SF45">
    <property type="match status" value="1"/>
</dbReference>
<name>A0A173SWE2_9FIRM</name>
<evidence type="ECO:0000256" key="2">
    <source>
        <dbReference type="PROSITE-ProRule" id="PRU10015"/>
    </source>
</evidence>
<dbReference type="Pfam" id="PF05958">
    <property type="entry name" value="tRNA_U5-meth_tr"/>
    <property type="match status" value="1"/>
</dbReference>
<comment type="similarity">
    <text evidence="1">Belongs to the class I-like SAM-binding methyltransferase superfamily. RNA M5U methyltransferase family.</text>
</comment>
<feature type="binding site" evidence="1">
    <location>
        <position position="387"/>
    </location>
    <ligand>
        <name>S-adenosyl-L-methionine</name>
        <dbReference type="ChEBI" id="CHEBI:59789"/>
    </ligand>
</feature>
<dbReference type="PROSITE" id="PS50926">
    <property type="entry name" value="TRAM"/>
    <property type="match status" value="1"/>
</dbReference>
<accession>A0A173SWE2</accession>
<dbReference type="PROSITE" id="PS01230">
    <property type="entry name" value="TRMA_1"/>
    <property type="match status" value="1"/>
</dbReference>
<dbReference type="FunFam" id="2.40.50.140:FF:000097">
    <property type="entry name" value="23S rRNA (uracil(1939)-C(5))-methyltransferase RlmD"/>
    <property type="match status" value="1"/>
</dbReference>
<dbReference type="NCBIfam" id="TIGR00479">
    <property type="entry name" value="rumA"/>
    <property type="match status" value="1"/>
</dbReference>
<dbReference type="Gene3D" id="2.40.50.1070">
    <property type="match status" value="1"/>
</dbReference>
<dbReference type="GO" id="GO:0070475">
    <property type="term" value="P:rRNA base methylation"/>
    <property type="evidence" value="ECO:0007669"/>
    <property type="project" value="TreeGrafter"/>
</dbReference>
<dbReference type="InterPro" id="IPR029063">
    <property type="entry name" value="SAM-dependent_MTases_sf"/>
</dbReference>
<reference evidence="3 4" key="1">
    <citation type="journal article" date="2019" name="Nat. Med.">
        <title>A library of human gut bacterial isolates paired with longitudinal multiomics data enables mechanistic microbiome research.</title>
        <authorList>
            <person name="Poyet M."/>
            <person name="Groussin M."/>
            <person name="Gibbons S.M."/>
            <person name="Avila-Pacheco J."/>
            <person name="Jiang X."/>
            <person name="Kearney S.M."/>
            <person name="Perrotta A.R."/>
            <person name="Berdy B."/>
            <person name="Zhao S."/>
            <person name="Lieberman T.D."/>
            <person name="Swanson P.K."/>
            <person name="Smith M."/>
            <person name="Roesemann S."/>
            <person name="Alexander J.E."/>
            <person name="Rich S.A."/>
            <person name="Livny J."/>
            <person name="Vlamakis H."/>
            <person name="Clish C."/>
            <person name="Bullock K."/>
            <person name="Deik A."/>
            <person name="Scott J."/>
            <person name="Pierce K.A."/>
            <person name="Xavier R.J."/>
            <person name="Alm E.J."/>
        </authorList>
    </citation>
    <scope>NUCLEOTIDE SEQUENCE [LARGE SCALE GENOMIC DNA]</scope>
    <source>
        <strain evidence="3 4">BIOML-A198</strain>
    </source>
</reference>
<feature type="active site" description="Nucleophile" evidence="1">
    <location>
        <position position="414"/>
    </location>
</feature>
<dbReference type="FunFam" id="2.40.50.1070:FF:000003">
    <property type="entry name" value="23S rRNA (Uracil-5-)-methyltransferase RumA"/>
    <property type="match status" value="1"/>
</dbReference>
<dbReference type="SUPFAM" id="SSF53335">
    <property type="entry name" value="S-adenosyl-L-methionine-dependent methyltransferases"/>
    <property type="match status" value="1"/>
</dbReference>